<keyword evidence="2" id="KW-0472">Membrane</keyword>
<dbReference type="Proteomes" id="UP000027180">
    <property type="component" value="Plasmid pRetIE4771e"/>
</dbReference>
<sequence>MRKGLPRAFSLGQTSSQIILKLVTLASNCGLFLGDSGMGTKSTSAKSAFGAAFIVMWFVLLFVVTIVVATVTLSASQLQGRLMAFSRAEIPLTVWQVERLRKQLTAQQDGITAQSAKVEGLRSQRDQAEEALREVQLRIAASIDRYDASRDELVAKLRLYVPLTFPDNVIGLDEQDLRAKIERAIDDLTNELRAPTKKAVDDLHGIYLSDLREKNENLQAAREADAEVVNVRRALEREGLLLAEKEKKIGSVIDPDGTMKPGDVTRIYDLISEFAFIERFALGTLYKFAILPSEFLSIVLVVAMGILGSTVQLTYEYYRDGGVGKSSHFLIRPMLGAITAIVVFVLLKAGVLVVTDSAKLGEAAPLNPFFIAFVGIVSGLLSENALETVRGVGQTWLRGGTVEQRPRWASGVKSHLSETKTVADLSGKTGIDKESLEKWIEQEAPVPADVQKLFAVWLDKDIRTLFTDIPPQPAT</sequence>
<gene>
    <name evidence="3" type="ORF">IE4771_PE00102</name>
</gene>
<evidence type="ECO:0000256" key="1">
    <source>
        <dbReference type="SAM" id="Coils"/>
    </source>
</evidence>
<dbReference type="AlphaFoldDB" id="A0A060I8N6"/>
<organism evidence="3 4">
    <name type="scientific">Rhizobium etli bv. mimosae str. IE4771</name>
    <dbReference type="NCBI Taxonomy" id="1432050"/>
    <lineage>
        <taxon>Bacteria</taxon>
        <taxon>Pseudomonadati</taxon>
        <taxon>Pseudomonadota</taxon>
        <taxon>Alphaproteobacteria</taxon>
        <taxon>Hyphomicrobiales</taxon>
        <taxon>Rhizobiaceae</taxon>
        <taxon>Rhizobium/Agrobacterium group</taxon>
        <taxon>Rhizobium</taxon>
    </lineage>
</organism>
<dbReference type="KEGG" id="rei:IE4771_PE00102"/>
<dbReference type="HOGENOM" id="CLU_574740_0_0_5"/>
<accession>A0A060I8N6</accession>
<keyword evidence="2" id="KW-0812">Transmembrane</keyword>
<reference evidence="3 4" key="1">
    <citation type="submission" date="2013-12" db="EMBL/GenBank/DDBJ databases">
        <title>Complete genome sequence of Rhizobium etli bv. mimosae IE4771.</title>
        <authorList>
            <person name="Bustos P."/>
            <person name="Santamaria R.I."/>
            <person name="Lozano L."/>
            <person name="Ormeno-Orrillo E."/>
            <person name="Rogel M.A."/>
            <person name="Romero D."/>
            <person name="Cevallos M.A."/>
            <person name="Martinez-Romero E."/>
            <person name="Gonzalez V."/>
        </authorList>
    </citation>
    <scope>NUCLEOTIDE SEQUENCE [LARGE SCALE GENOMIC DNA]</scope>
    <source>
        <strain evidence="3 4">IE4771</strain>
        <plasmid evidence="4">Plasmid pRetIE4771e</plasmid>
    </source>
</reference>
<feature type="transmembrane region" description="Helical" evidence="2">
    <location>
        <begin position="366"/>
        <end position="382"/>
    </location>
</feature>
<dbReference type="EMBL" id="CP006991">
    <property type="protein sequence ID" value="AIC31328.1"/>
    <property type="molecule type" value="Genomic_DNA"/>
</dbReference>
<feature type="transmembrane region" description="Helical" evidence="2">
    <location>
        <begin position="49"/>
        <end position="73"/>
    </location>
</feature>
<evidence type="ECO:0000256" key="2">
    <source>
        <dbReference type="SAM" id="Phobius"/>
    </source>
</evidence>
<keyword evidence="1" id="KW-0175">Coiled coil</keyword>
<feature type="transmembrane region" description="Helical" evidence="2">
    <location>
        <begin position="335"/>
        <end position="354"/>
    </location>
</feature>
<evidence type="ECO:0000313" key="4">
    <source>
        <dbReference type="Proteomes" id="UP000027180"/>
    </source>
</evidence>
<keyword evidence="3" id="KW-0614">Plasmid</keyword>
<proteinExistence type="predicted"/>
<feature type="transmembrane region" description="Helical" evidence="2">
    <location>
        <begin position="295"/>
        <end position="315"/>
    </location>
</feature>
<keyword evidence="2" id="KW-1133">Transmembrane helix</keyword>
<geneLocation type="plasmid" evidence="3 4">
    <name>pRetIE4771e</name>
</geneLocation>
<name>A0A060I8N6_RHIET</name>
<protein>
    <submittedName>
        <fullName evidence="3">Uncharacterized protein</fullName>
    </submittedName>
</protein>
<feature type="coiled-coil region" evidence="1">
    <location>
        <begin position="111"/>
        <end position="145"/>
    </location>
</feature>
<evidence type="ECO:0000313" key="3">
    <source>
        <dbReference type="EMBL" id="AIC31328.1"/>
    </source>
</evidence>